<feature type="region of interest" description="Disordered" evidence="1">
    <location>
        <begin position="445"/>
        <end position="532"/>
    </location>
</feature>
<comment type="caution">
    <text evidence="3">The sequence shown here is derived from an EMBL/GenBank/DDBJ whole genome shotgun (WGS) entry which is preliminary data.</text>
</comment>
<evidence type="ECO:0000256" key="2">
    <source>
        <dbReference type="SAM" id="Phobius"/>
    </source>
</evidence>
<feature type="compositionally biased region" description="Polar residues" evidence="1">
    <location>
        <begin position="460"/>
        <end position="476"/>
    </location>
</feature>
<feature type="transmembrane region" description="Helical" evidence="2">
    <location>
        <begin position="246"/>
        <end position="267"/>
    </location>
</feature>
<protein>
    <submittedName>
        <fullName evidence="3">Uncharacterized protein</fullName>
    </submittedName>
</protein>
<dbReference type="VEuPathDB" id="FungiDB:PV10_06780"/>
<evidence type="ECO:0000313" key="4">
    <source>
        <dbReference type="Proteomes" id="UP000288859"/>
    </source>
</evidence>
<dbReference type="AlphaFoldDB" id="A0A438MZC2"/>
<dbReference type="OrthoDB" id="10334152at2759"/>
<keyword evidence="2" id="KW-0812">Transmembrane</keyword>
<reference evidence="3 4" key="1">
    <citation type="submission" date="2017-03" db="EMBL/GenBank/DDBJ databases">
        <title>Genomes of endolithic fungi from Antarctica.</title>
        <authorList>
            <person name="Coleine C."/>
            <person name="Masonjones S."/>
            <person name="Stajich J.E."/>
        </authorList>
    </citation>
    <scope>NUCLEOTIDE SEQUENCE [LARGE SCALE GENOMIC DNA]</scope>
    <source>
        <strain evidence="3 4">CCFEE 6314</strain>
    </source>
</reference>
<dbReference type="Proteomes" id="UP000288859">
    <property type="component" value="Unassembled WGS sequence"/>
</dbReference>
<keyword evidence="2" id="KW-1133">Transmembrane helix</keyword>
<feature type="region of interest" description="Disordered" evidence="1">
    <location>
        <begin position="299"/>
        <end position="330"/>
    </location>
</feature>
<feature type="compositionally biased region" description="Basic and acidic residues" evidence="1">
    <location>
        <begin position="299"/>
        <end position="324"/>
    </location>
</feature>
<evidence type="ECO:0000313" key="3">
    <source>
        <dbReference type="EMBL" id="RVX68428.1"/>
    </source>
</evidence>
<feature type="compositionally biased region" description="Basic and acidic residues" evidence="1">
    <location>
        <begin position="510"/>
        <end position="532"/>
    </location>
</feature>
<evidence type="ECO:0000256" key="1">
    <source>
        <dbReference type="SAM" id="MobiDB-lite"/>
    </source>
</evidence>
<name>A0A438MZC2_EXOME</name>
<gene>
    <name evidence="3" type="ORF">B0A52_07428</name>
</gene>
<feature type="compositionally biased region" description="Polar residues" evidence="1">
    <location>
        <begin position="492"/>
        <end position="506"/>
    </location>
</feature>
<organism evidence="3 4">
    <name type="scientific">Exophiala mesophila</name>
    <name type="common">Black yeast-like fungus</name>
    <dbReference type="NCBI Taxonomy" id="212818"/>
    <lineage>
        <taxon>Eukaryota</taxon>
        <taxon>Fungi</taxon>
        <taxon>Dikarya</taxon>
        <taxon>Ascomycota</taxon>
        <taxon>Pezizomycotina</taxon>
        <taxon>Eurotiomycetes</taxon>
        <taxon>Chaetothyriomycetidae</taxon>
        <taxon>Chaetothyriales</taxon>
        <taxon>Herpotrichiellaceae</taxon>
        <taxon>Exophiala</taxon>
    </lineage>
</organism>
<proteinExistence type="predicted"/>
<dbReference type="EMBL" id="NAJM01000038">
    <property type="protein sequence ID" value="RVX68428.1"/>
    <property type="molecule type" value="Genomic_DNA"/>
</dbReference>
<sequence length="532" mass="57329">MFLPGTELLSAPIWGQCDVDSQSDDPIGGQGDDYAHKPKVVAFNLDTSAGPSNVYHIPPCEDKNTGGLTIVEQTLEGQQTSVPSLESSVVPASFDSLTSDIPVASVTSSISSATPLAEPEDALPTPLNPTIPASLLLILSTLRSSTTIAMGEGVHSDVITMTTISPSIMTATLTTTALVTSADTTIMPQETYFDPALGPGELSDPTLNPMSTAGASHTWTSSTEAPLAPPATHPVVQVVHKTVSPVAIILPVVFTLLFICGLLIWWLRVRLREKKRRDLLAKKAEWFNDDHINRIRQKMEGLDPEKTGTSDHTLDSTSLDKNDDSNVNLPSSKAREASLDILAKNQSSCQRHGPADYFEMRPSQIESAAADLSNPPSPNSSMTGTTKSLHVDVPTHVRRCSSPESSARNGLVISSSACSIIPMHSRVTSGAETTISRHDFEQDSETQLLAVSSTSSSASEAGNANQRHANDINTNLQERRRQSDMYPLGRRTSISSNLSAKQTLSHKLNRGFERAMRRRNGLEELNHRTPRG</sequence>
<keyword evidence="2" id="KW-0472">Membrane</keyword>
<accession>A0A438MZC2</accession>